<keyword evidence="2" id="KW-1185">Reference proteome</keyword>
<dbReference type="EMBL" id="QNRE01000017">
    <property type="protein sequence ID" value="RBO84245.1"/>
    <property type="molecule type" value="Genomic_DNA"/>
</dbReference>
<comment type="caution">
    <text evidence="1">The sequence shown here is derived from an EMBL/GenBank/DDBJ whole genome shotgun (WGS) entry which is preliminary data.</text>
</comment>
<evidence type="ECO:0000313" key="1">
    <source>
        <dbReference type="EMBL" id="RBO84245.1"/>
    </source>
</evidence>
<gene>
    <name evidence="1" type="ORF">DFR74_11764</name>
</gene>
<protein>
    <submittedName>
        <fullName evidence="1">Uncharacterized protein</fullName>
    </submittedName>
</protein>
<dbReference type="AlphaFoldDB" id="A0A366D2U9"/>
<organism evidence="1 2">
    <name type="scientific">Nocardia puris</name>
    <dbReference type="NCBI Taxonomy" id="208602"/>
    <lineage>
        <taxon>Bacteria</taxon>
        <taxon>Bacillati</taxon>
        <taxon>Actinomycetota</taxon>
        <taxon>Actinomycetes</taxon>
        <taxon>Mycobacteriales</taxon>
        <taxon>Nocardiaceae</taxon>
        <taxon>Nocardia</taxon>
    </lineage>
</organism>
<accession>A0A366D2U9</accession>
<dbReference type="STRING" id="1210090.GCA_001613185_02337"/>
<proteinExistence type="predicted"/>
<dbReference type="RefSeq" id="WP_067507803.1">
    <property type="nucleotide sequence ID" value="NZ_CP107943.1"/>
</dbReference>
<sequence>MRAICTFCESAVDHCHGTLVVHPTGRPECTDDTCPDPDHARHAFVIDCTDIAGGCACAAEEARRSA</sequence>
<reference evidence="1 2" key="1">
    <citation type="submission" date="2018-06" db="EMBL/GenBank/DDBJ databases">
        <title>Genomic Encyclopedia of Type Strains, Phase IV (KMG-IV): sequencing the most valuable type-strain genomes for metagenomic binning, comparative biology and taxonomic classification.</title>
        <authorList>
            <person name="Goeker M."/>
        </authorList>
    </citation>
    <scope>NUCLEOTIDE SEQUENCE [LARGE SCALE GENOMIC DNA]</scope>
    <source>
        <strain evidence="1 2">DSM 44599</strain>
    </source>
</reference>
<dbReference type="Proteomes" id="UP000252586">
    <property type="component" value="Unassembled WGS sequence"/>
</dbReference>
<name>A0A366D2U9_9NOCA</name>
<evidence type="ECO:0000313" key="2">
    <source>
        <dbReference type="Proteomes" id="UP000252586"/>
    </source>
</evidence>